<dbReference type="PANTHER" id="PTHR35277:SF17">
    <property type="entry name" value="RAB6-INTERACTING GOLGIN"/>
    <property type="match status" value="1"/>
</dbReference>
<evidence type="ECO:0000256" key="3">
    <source>
        <dbReference type="SAM" id="MobiDB-lite"/>
    </source>
</evidence>
<feature type="compositionally biased region" description="Basic and acidic residues" evidence="3">
    <location>
        <begin position="121"/>
        <end position="147"/>
    </location>
</feature>
<organism evidence="4 5">
    <name type="scientific">Brassica napus</name>
    <name type="common">Rape</name>
    <dbReference type="NCBI Taxonomy" id="3708"/>
    <lineage>
        <taxon>Eukaryota</taxon>
        <taxon>Viridiplantae</taxon>
        <taxon>Streptophyta</taxon>
        <taxon>Embryophyta</taxon>
        <taxon>Tracheophyta</taxon>
        <taxon>Spermatophyta</taxon>
        <taxon>Magnoliopsida</taxon>
        <taxon>eudicotyledons</taxon>
        <taxon>Gunneridae</taxon>
        <taxon>Pentapetalae</taxon>
        <taxon>rosids</taxon>
        <taxon>malvids</taxon>
        <taxon>Brassicales</taxon>
        <taxon>Brassicaceae</taxon>
        <taxon>Brassiceae</taxon>
        <taxon>Brassica</taxon>
    </lineage>
</organism>
<comment type="caution">
    <text evidence="4">The sequence shown here is derived from an EMBL/GenBank/DDBJ whole genome shotgun (WGS) entry which is preliminary data.</text>
</comment>
<dbReference type="InterPro" id="IPR035176">
    <property type="entry name" value="PEP"/>
</dbReference>
<evidence type="ECO:0000313" key="5">
    <source>
        <dbReference type="Proteomes" id="UP000824890"/>
    </source>
</evidence>
<sequence length="670" mass="75374">MTGDEHRSDIDESKVKAPNMFERAKEEIDAVIGAIHQRKSSRDESDKIEFKSEEKPNMMRRAKEEIKSLFHSKEKPHLHHHHKETHGRSDDIDENTPVNEVKAPNVFERAKEEIEAVVETIHPRKNEADGSDSQKRSHSVSPEKERAGLGCSLGKGLEKICSPWGNRSNPDHSPSKASYIIAQELSKEAHEKDNTSNNPAIDLLEPIMRRNMDNHAYDVLGHKTPHQTFLFLSPELQEGLVYELSVFDRKSFRFCNHDWLFALANTNTELQDMVGEKMQKESDNKRHRCKLITQTAMAFLDCLNLRHSSSSSDMVKAKARNEAEVASSVETSARSLNVSSKLTRKPPVSSGKREATNVREIESDIERDAWREIRLLSSLIIFHPFESALDALNQVNAVSEGVMTAELRSFLELNLPKVKEGKKPKFSLGTSEPKLGSHILEATKIPCQSNEFVLELLRGMMMLRNGFVMGRTTDSVDHFHNLRLDVDSMSYEGELVSIIWMILNRTRTSHSNVNRDGNEIYSINALNFHPDFDEAILYQRKNLISANQGRRCPKLTGVGASTVFTRYCWEYFNLPIEPIPLQLDCKASELHCFPHLGTDQRPPQSNLEVLVKLCTNFSPVQLYDVGAGAVKKSNVSGVKITYVDHGTCVGDEAVEGGLADATASGHNSVN</sequence>
<protein>
    <submittedName>
        <fullName evidence="4">Uncharacterized protein</fullName>
    </submittedName>
</protein>
<feature type="compositionally biased region" description="Basic and acidic residues" evidence="3">
    <location>
        <begin position="40"/>
        <end position="75"/>
    </location>
</feature>
<dbReference type="Proteomes" id="UP000824890">
    <property type="component" value="Unassembled WGS sequence"/>
</dbReference>
<evidence type="ECO:0000256" key="1">
    <source>
        <dbReference type="ARBA" id="ARBA00011021"/>
    </source>
</evidence>
<feature type="region of interest" description="Disordered" evidence="3">
    <location>
        <begin position="121"/>
        <end position="149"/>
    </location>
</feature>
<keyword evidence="2" id="KW-0611">Plant defense</keyword>
<dbReference type="Pfam" id="PF17232">
    <property type="entry name" value="Pep1_7"/>
    <property type="match status" value="1"/>
</dbReference>
<feature type="region of interest" description="Disordered" evidence="3">
    <location>
        <begin position="35"/>
        <end position="107"/>
    </location>
</feature>
<comment type="similarity">
    <text evidence="1">Belongs to the brassicaceae elicitor peptide family.</text>
</comment>
<reference evidence="4 5" key="1">
    <citation type="submission" date="2021-05" db="EMBL/GenBank/DDBJ databases">
        <title>Genome Assembly of Synthetic Allotetraploid Brassica napus Reveals Homoeologous Exchanges between Subgenomes.</title>
        <authorList>
            <person name="Davis J.T."/>
        </authorList>
    </citation>
    <scope>NUCLEOTIDE SEQUENCE [LARGE SCALE GENOMIC DNA]</scope>
    <source>
        <strain evidence="5">cv. Da-Ae</strain>
        <tissue evidence="4">Seedling</tissue>
    </source>
</reference>
<evidence type="ECO:0000256" key="2">
    <source>
        <dbReference type="ARBA" id="ARBA00022821"/>
    </source>
</evidence>
<dbReference type="PANTHER" id="PTHR35277">
    <property type="entry name" value="OS09G0363700 PROTEIN"/>
    <property type="match status" value="1"/>
</dbReference>
<proteinExistence type="inferred from homology"/>
<evidence type="ECO:0000313" key="4">
    <source>
        <dbReference type="EMBL" id="KAH0906647.1"/>
    </source>
</evidence>
<dbReference type="EMBL" id="JAGKQM010000010">
    <property type="protein sequence ID" value="KAH0906647.1"/>
    <property type="molecule type" value="Genomic_DNA"/>
</dbReference>
<feature type="compositionally biased region" description="Basic residues" evidence="3">
    <location>
        <begin position="76"/>
        <end position="85"/>
    </location>
</feature>
<keyword evidence="5" id="KW-1185">Reference proteome</keyword>
<accession>A0ABQ8BPE5</accession>
<gene>
    <name evidence="4" type="ORF">HID58_038474</name>
</gene>
<name>A0ABQ8BPE5_BRANA</name>